<dbReference type="InterPro" id="IPR050090">
    <property type="entry name" value="Tyrosine_recombinase_XerCD"/>
</dbReference>
<keyword evidence="2" id="KW-0229">DNA integration</keyword>
<dbReference type="SUPFAM" id="SSF56349">
    <property type="entry name" value="DNA breaking-rejoining enzymes"/>
    <property type="match status" value="1"/>
</dbReference>
<dbReference type="Pfam" id="PF02899">
    <property type="entry name" value="Phage_int_SAM_1"/>
    <property type="match status" value="1"/>
</dbReference>
<dbReference type="InterPro" id="IPR004107">
    <property type="entry name" value="Integrase_SAM-like_N"/>
</dbReference>
<dbReference type="InterPro" id="IPR002104">
    <property type="entry name" value="Integrase_catalytic"/>
</dbReference>
<dbReference type="GO" id="GO:0007059">
    <property type="term" value="P:chromosome segregation"/>
    <property type="evidence" value="ECO:0007669"/>
    <property type="project" value="UniProtKB-KW"/>
</dbReference>
<evidence type="ECO:0000256" key="3">
    <source>
        <dbReference type="ARBA" id="ARBA00023125"/>
    </source>
</evidence>
<evidence type="ECO:0000313" key="6">
    <source>
        <dbReference type="EMBL" id="OGW97119.1"/>
    </source>
</evidence>
<dbReference type="Pfam" id="PF00589">
    <property type="entry name" value="Phage_integrase"/>
    <property type="match status" value="1"/>
</dbReference>
<evidence type="ECO:0000256" key="4">
    <source>
        <dbReference type="ARBA" id="ARBA00023172"/>
    </source>
</evidence>
<keyword evidence="4" id="KW-0233">DNA recombination</keyword>
<protein>
    <recommendedName>
        <fullName evidence="5">Tyr recombinase domain-containing protein</fullName>
    </recommendedName>
</protein>
<reference evidence="6 7" key="1">
    <citation type="journal article" date="2016" name="Nat. Commun.">
        <title>Thousands of microbial genomes shed light on interconnected biogeochemical processes in an aquifer system.</title>
        <authorList>
            <person name="Anantharaman K."/>
            <person name="Brown C.T."/>
            <person name="Hug L.A."/>
            <person name="Sharon I."/>
            <person name="Castelle C.J."/>
            <person name="Probst A.J."/>
            <person name="Thomas B.C."/>
            <person name="Singh A."/>
            <person name="Wilkins M.J."/>
            <person name="Karaoz U."/>
            <person name="Brodie E.L."/>
            <person name="Williams K.H."/>
            <person name="Hubbard S.S."/>
            <person name="Banfield J.F."/>
        </authorList>
    </citation>
    <scope>NUCLEOTIDE SEQUENCE [LARGE SCALE GENOMIC DNA]</scope>
</reference>
<dbReference type="InterPro" id="IPR010998">
    <property type="entry name" value="Integrase_recombinase_N"/>
</dbReference>
<dbReference type="InterPro" id="IPR013762">
    <property type="entry name" value="Integrase-like_cat_sf"/>
</dbReference>
<dbReference type="Proteomes" id="UP000178187">
    <property type="component" value="Unassembled WGS sequence"/>
</dbReference>
<comment type="caution">
    <text evidence="6">The sequence shown here is derived from an EMBL/GenBank/DDBJ whole genome shotgun (WGS) entry which is preliminary data.</text>
</comment>
<keyword evidence="1" id="KW-0159">Chromosome partition</keyword>
<organism evidence="6 7">
    <name type="scientific">Candidatus Danuiimicrobium aquiferis</name>
    <dbReference type="NCBI Taxonomy" id="1801832"/>
    <lineage>
        <taxon>Bacteria</taxon>
        <taxon>Pseudomonadati</taxon>
        <taxon>Candidatus Omnitrophota</taxon>
        <taxon>Candidatus Danuiimicrobium</taxon>
    </lineage>
</organism>
<evidence type="ECO:0000256" key="2">
    <source>
        <dbReference type="ARBA" id="ARBA00022908"/>
    </source>
</evidence>
<evidence type="ECO:0000256" key="1">
    <source>
        <dbReference type="ARBA" id="ARBA00022829"/>
    </source>
</evidence>
<dbReference type="Gene3D" id="1.10.150.130">
    <property type="match status" value="1"/>
</dbReference>
<dbReference type="GO" id="GO:0003677">
    <property type="term" value="F:DNA binding"/>
    <property type="evidence" value="ECO:0007669"/>
    <property type="project" value="UniProtKB-KW"/>
</dbReference>
<sequence>MIHHSRNKGFFSPELVTEYLTFLQDHQCIGQASINSRHKDVVTFLTALKKRAIPSKLRSLDTNAIHDYLIEAAKFLSRGGRKRLLSSVRSFLKFLYFRGYLIRDLVPAVPMIKTPLLAHVPRIIPWDWVKRLLLAPDRRTKRGRRNYAILQLLASYGVRIGQALSLKLSDIKWEEGLIYFRSRKSQRQLCFPLQKQVAQALLDYIRKDRGNAPFPELFLTVRGSQKPLRVNINFKPFLKNSHKCADIRSSISGWHSIRHAFATRLMEQEVPIKTIADLLGHRRINSTFIYTKVDLHHLRLLAREWPGVRP</sequence>
<dbReference type="GO" id="GO:0015074">
    <property type="term" value="P:DNA integration"/>
    <property type="evidence" value="ECO:0007669"/>
    <property type="project" value="UniProtKB-KW"/>
</dbReference>
<dbReference type="AlphaFoldDB" id="A0A1G1KWZ9"/>
<dbReference type="Gene3D" id="1.10.443.10">
    <property type="entry name" value="Intergrase catalytic core"/>
    <property type="match status" value="1"/>
</dbReference>
<dbReference type="PANTHER" id="PTHR30349">
    <property type="entry name" value="PHAGE INTEGRASE-RELATED"/>
    <property type="match status" value="1"/>
</dbReference>
<dbReference type="GO" id="GO:0006310">
    <property type="term" value="P:DNA recombination"/>
    <property type="evidence" value="ECO:0007669"/>
    <property type="project" value="UniProtKB-KW"/>
</dbReference>
<feature type="domain" description="Tyr recombinase" evidence="5">
    <location>
        <begin position="119"/>
        <end position="303"/>
    </location>
</feature>
<accession>A0A1G1KWZ9</accession>
<keyword evidence="3" id="KW-0238">DNA-binding</keyword>
<dbReference type="PANTHER" id="PTHR30349:SF81">
    <property type="entry name" value="TYROSINE RECOMBINASE XERC"/>
    <property type="match status" value="1"/>
</dbReference>
<proteinExistence type="predicted"/>
<dbReference type="EMBL" id="MHFR01000044">
    <property type="protein sequence ID" value="OGW97119.1"/>
    <property type="molecule type" value="Genomic_DNA"/>
</dbReference>
<gene>
    <name evidence="6" type="ORF">A3G33_02420</name>
</gene>
<name>A0A1G1KWZ9_9BACT</name>
<dbReference type="InterPro" id="IPR011010">
    <property type="entry name" value="DNA_brk_join_enz"/>
</dbReference>
<dbReference type="PROSITE" id="PS51898">
    <property type="entry name" value="TYR_RECOMBINASE"/>
    <property type="match status" value="1"/>
</dbReference>
<evidence type="ECO:0000313" key="7">
    <source>
        <dbReference type="Proteomes" id="UP000178187"/>
    </source>
</evidence>
<evidence type="ECO:0000259" key="5">
    <source>
        <dbReference type="PROSITE" id="PS51898"/>
    </source>
</evidence>